<evidence type="ECO:0008006" key="2">
    <source>
        <dbReference type="Google" id="ProtNLM"/>
    </source>
</evidence>
<accession>A0AB39BJJ9</accession>
<gene>
    <name evidence="1" type="ORF">ABFY20_05670</name>
</gene>
<name>A0AB39BJJ9_9MICO</name>
<protein>
    <recommendedName>
        <fullName evidence="2">DUF1918 domain-containing protein</fullName>
    </recommendedName>
</protein>
<dbReference type="EMBL" id="CP162511">
    <property type="protein sequence ID" value="XDI06586.1"/>
    <property type="molecule type" value="Genomic_DNA"/>
</dbReference>
<proteinExistence type="predicted"/>
<evidence type="ECO:0000313" key="1">
    <source>
        <dbReference type="EMBL" id="XDI06586.1"/>
    </source>
</evidence>
<organism evidence="1">
    <name type="scientific">Herbiconiux sp. A18JL235</name>
    <dbReference type="NCBI Taxonomy" id="3152363"/>
    <lineage>
        <taxon>Bacteria</taxon>
        <taxon>Bacillati</taxon>
        <taxon>Actinomycetota</taxon>
        <taxon>Actinomycetes</taxon>
        <taxon>Micrococcales</taxon>
        <taxon>Microbacteriaceae</taxon>
        <taxon>Herbiconiux</taxon>
    </lineage>
</organism>
<reference evidence="1" key="1">
    <citation type="submission" date="2024-05" db="EMBL/GenBank/DDBJ databases">
        <title>Herbiconiux sp. A18JL235.</title>
        <authorList>
            <person name="Zhang G."/>
        </authorList>
    </citation>
    <scope>NUCLEOTIDE SEQUENCE</scope>
    <source>
        <strain evidence="1">A18JL235</strain>
    </source>
</reference>
<sequence>MPYRNLPGTRFTVIATGLQGVIVGSTSDDYLRVILDGVDAVTEFPLHELDIGDQLSVRQSKRWVSQHAERSEPPQR</sequence>
<dbReference type="RefSeq" id="WP_368498965.1">
    <property type="nucleotide sequence ID" value="NZ_CP162511.1"/>
</dbReference>
<dbReference type="AlphaFoldDB" id="A0AB39BJJ9"/>